<dbReference type="GO" id="GO:0006508">
    <property type="term" value="P:proteolysis"/>
    <property type="evidence" value="ECO:0007669"/>
    <property type="project" value="UniProtKB-KW"/>
</dbReference>
<dbReference type="InterPro" id="IPR009665">
    <property type="entry name" value="YyaC"/>
</dbReference>
<reference evidence="1 2" key="1">
    <citation type="submission" date="2013-03" db="EMBL/GenBank/DDBJ databases">
        <title>Assembly of a new bacterial strain Anoxybacillus flavithermus AK1.</title>
        <authorList>
            <person name="Rajan I."/>
            <person name="PoliReddy D."/>
            <person name="Sugumar T."/>
            <person name="Rathinam K."/>
            <person name="Alqarawi S."/>
            <person name="Khalil A.B."/>
            <person name="Sivakumar N."/>
        </authorList>
    </citation>
    <scope>NUCLEOTIDE SEQUENCE [LARGE SCALE GENOMIC DNA]</scope>
    <source>
        <strain evidence="1 2">AK1</strain>
    </source>
</reference>
<dbReference type="EMBL" id="APCD01000011">
    <property type="protein sequence ID" value="EMT45726.1"/>
    <property type="molecule type" value="Genomic_DNA"/>
</dbReference>
<evidence type="ECO:0000313" key="1">
    <source>
        <dbReference type="EMBL" id="EMT45726.1"/>
    </source>
</evidence>
<keyword evidence="1" id="KW-0378">Hydrolase</keyword>
<comment type="caution">
    <text evidence="1">The sequence shown here is derived from an EMBL/GenBank/DDBJ whole genome shotgun (WGS) entry which is preliminary data.</text>
</comment>
<name>M8D4H9_9BACL</name>
<dbReference type="SUPFAM" id="SSF53163">
    <property type="entry name" value="HybD-like"/>
    <property type="match status" value="1"/>
</dbReference>
<sequence>MQNKFFYDEPNAAAQLSSSILRLLPASTHTPIVIMCIGTDRSTGDSLGPLVGTMLGQKEPLPFYVYGTLKDPIHAVNLEEKLRDIHQQHKHAFIIAVDACLGRVKNIGMVTIEKGPLKPGAAVNKNLPSVGDAHITGIVNVSGFMEFFVLQNTRLHLVMNMAETIATGIYEAGVQRKKQQRLASLQINELQYKLLE</sequence>
<proteinExistence type="predicted"/>
<dbReference type="NCBIfam" id="TIGR02841">
    <property type="entry name" value="spore_YyaC"/>
    <property type="match status" value="1"/>
</dbReference>
<dbReference type="Proteomes" id="UP000012085">
    <property type="component" value="Unassembled WGS sequence"/>
</dbReference>
<evidence type="ECO:0000313" key="2">
    <source>
        <dbReference type="Proteomes" id="UP000012085"/>
    </source>
</evidence>
<dbReference type="PATRIC" id="fig|1297581.3.peg.1797"/>
<gene>
    <name evidence="1" type="ORF">H919_08790</name>
</gene>
<dbReference type="InterPro" id="IPR023430">
    <property type="entry name" value="Pept_HybD-like_dom_sf"/>
</dbReference>
<dbReference type="Pfam" id="PF06866">
    <property type="entry name" value="DUF1256"/>
    <property type="match status" value="1"/>
</dbReference>
<accession>M8D4H9</accession>
<reference evidence="1 2" key="2">
    <citation type="journal article" date="2015" name="Genome Announc.">
        <title>Genome Sequence of Anoxybacillus flavithermus Strain AK1, a Thermophile Isolated from a Hot Spring in Saudi Arabia.</title>
        <authorList>
            <person name="Khalil A."/>
            <person name="Sivakumar N."/>
            <person name="Qarawi S."/>
        </authorList>
    </citation>
    <scope>NUCLEOTIDE SEQUENCE [LARGE SCALE GENOMIC DNA]</scope>
    <source>
        <strain evidence="1 2">AK1</strain>
    </source>
</reference>
<protein>
    <submittedName>
        <fullName evidence="1">Spore protease-like protein</fullName>
    </submittedName>
</protein>
<organism evidence="1 2">
    <name type="scientific">Anoxybacillus flavithermus AK1</name>
    <dbReference type="NCBI Taxonomy" id="1297581"/>
    <lineage>
        <taxon>Bacteria</taxon>
        <taxon>Bacillati</taxon>
        <taxon>Bacillota</taxon>
        <taxon>Bacilli</taxon>
        <taxon>Bacillales</taxon>
        <taxon>Anoxybacillaceae</taxon>
        <taxon>Anoxybacillus</taxon>
    </lineage>
</organism>
<dbReference type="RefSeq" id="WP_003397575.1">
    <property type="nucleotide sequence ID" value="NZ_APCD01000011.1"/>
</dbReference>
<keyword evidence="1" id="KW-0645">Protease</keyword>
<dbReference type="GO" id="GO:0008233">
    <property type="term" value="F:peptidase activity"/>
    <property type="evidence" value="ECO:0007669"/>
    <property type="project" value="UniProtKB-KW"/>
</dbReference>
<dbReference type="AlphaFoldDB" id="M8D4H9"/>